<feature type="compositionally biased region" description="Low complexity" evidence="3">
    <location>
        <begin position="1439"/>
        <end position="1460"/>
    </location>
</feature>
<feature type="compositionally biased region" description="Polar residues" evidence="3">
    <location>
        <begin position="1045"/>
        <end position="1062"/>
    </location>
</feature>
<accession>A0A484AT65</accession>
<feature type="compositionally biased region" description="Polar residues" evidence="3">
    <location>
        <begin position="712"/>
        <end position="731"/>
    </location>
</feature>
<feature type="region of interest" description="Disordered" evidence="3">
    <location>
        <begin position="752"/>
        <end position="799"/>
    </location>
</feature>
<feature type="compositionally biased region" description="Acidic residues" evidence="3">
    <location>
        <begin position="1029"/>
        <end position="1041"/>
    </location>
</feature>
<evidence type="ECO:0000313" key="6">
    <source>
        <dbReference type="Proteomes" id="UP000295192"/>
    </source>
</evidence>
<evidence type="ECO:0000256" key="1">
    <source>
        <dbReference type="ARBA" id="ARBA00004123"/>
    </source>
</evidence>
<feature type="domain" description="ELYS-like" evidence="4">
    <location>
        <begin position="194"/>
        <end position="411"/>
    </location>
</feature>
<proteinExistence type="predicted"/>
<feature type="compositionally biased region" description="Acidic residues" evidence="3">
    <location>
        <begin position="1157"/>
        <end position="1166"/>
    </location>
</feature>
<dbReference type="OrthoDB" id="6513151at2759"/>
<evidence type="ECO:0000256" key="3">
    <source>
        <dbReference type="SAM" id="MobiDB-lite"/>
    </source>
</evidence>
<feature type="compositionally biased region" description="Basic and acidic residues" evidence="3">
    <location>
        <begin position="907"/>
        <end position="917"/>
    </location>
</feature>
<evidence type="ECO:0000259" key="4">
    <source>
        <dbReference type="Pfam" id="PF13934"/>
    </source>
</evidence>
<keyword evidence="6" id="KW-1185">Reference proteome</keyword>
<feature type="compositionally biased region" description="Low complexity" evidence="3">
    <location>
        <begin position="1063"/>
        <end position="1077"/>
    </location>
</feature>
<feature type="compositionally biased region" description="Polar residues" evidence="3">
    <location>
        <begin position="1089"/>
        <end position="1122"/>
    </location>
</feature>
<dbReference type="Pfam" id="PF13934">
    <property type="entry name" value="ELYS"/>
    <property type="match status" value="1"/>
</dbReference>
<feature type="region of interest" description="Disordered" evidence="3">
    <location>
        <begin position="1247"/>
        <end position="1650"/>
    </location>
</feature>
<dbReference type="PANTHER" id="PTHR21583:SF8">
    <property type="entry name" value="PROTEIN ELYS"/>
    <property type="match status" value="1"/>
</dbReference>
<evidence type="ECO:0000256" key="2">
    <source>
        <dbReference type="ARBA" id="ARBA00023242"/>
    </source>
</evidence>
<dbReference type="Proteomes" id="UP000295192">
    <property type="component" value="Unassembled WGS sequence"/>
</dbReference>
<feature type="compositionally biased region" description="Basic and acidic residues" evidence="3">
    <location>
        <begin position="1264"/>
        <end position="1275"/>
    </location>
</feature>
<feature type="region of interest" description="Disordered" evidence="3">
    <location>
        <begin position="712"/>
        <end position="740"/>
    </location>
</feature>
<dbReference type="EMBL" id="LSRL02000915">
    <property type="protein sequence ID" value="TDG39626.1"/>
    <property type="molecule type" value="Genomic_DNA"/>
</dbReference>
<dbReference type="OMA" id="KWNHDCL"/>
<dbReference type="GO" id="GO:0005634">
    <property type="term" value="C:nucleus"/>
    <property type="evidence" value="ECO:0007669"/>
    <property type="project" value="UniProtKB-SubCell"/>
</dbReference>
<sequence length="1650" mass="184955">MLPQFHNVEPHWSLSKLEMYELIMSMGLEQDRMWLLKSCARSCLDGSLLCNMMSSTKLSLSVITNWIVRRARHIKQRCADLCEGIFDCGAYALEERERKEMQHLNNQLLRLSEVQHLLVKLTKARLNLELVDDLEFTQNTLKVLYDYQRILHWLIESGILPESSQEQQQSMPSIRRDYDKRRAQLKRSAKHNAKLYVDELMHQYGFQAELKKLNEDRLYPPQSLQTLMRLMLLQDFNLEQKHELMLYLILDLDQFYKSGEHELYKDFAESFGLAEPFVKCVRSFWFLDKGDHETALDILYRGRTGRGVYTEWQTKHLIETLLHYNANAEALQVVNMPPGYVSSELKLQVLLANNNIPEAFHHARFCMDKDGRPLLEHFFQHCIVEGKFNVLATLCLRDNEEQLVYRQLRQCKTRAADCIQLILLLKRCKYIEAVSFMDEVAAERELSDETSGILTAYRTTMAPVTQSIAGSYFRVRNRLNGNHFTNFSPEPFSCQLAKQLANGHMGDIFQSSAMSAHWATRHPNDPSFFRLDSRNIPFLRSASKALKELPQLHRYVRPTPYQCAEKRLYPCSTPGTLGPQSKRRRLLVEDETVPNFPHSSHEEYDLMYEDNAMNMDLHSLRVANDLLHPPSYLLTKSEADAATSITQGQRPTILKSRLLRRQPMQRPNFSFLPPIPLDKTMQDVEMMEMDEEEQTVSDLDGDEIFVEIEQQLESSTRPEAEPEQQQHNSSDTESEYMSPVASANASFASFSGCNREQQLESKQQPEQQHEQQQEPSRSFTMAPPTGPQPRSSLSSGFGSFATVQTGSTAGSLQLNAFQPPVCSSKMFESTSRVVSSTYQVKMSERTTICGDIDEPSSLATGWSMPSALGKTVHIGSSADRPMLQMLDTTLGMSSYDMTAMDAMAEQETERVGQREPEPEPVTEPEPEAKPEADAEPEAEPEPELEPELEPEPELEQEPEPEAESIPSRKQASPLAYIDLEDDENEAEVEAEVAAEVEAEAEGDDVEVDEEELEVGHEELAPLQPHESQVDEEDDARDDVEQQEQCTSSSFDQTTIPLSFNRGSPSYSVSSELSDLSSPRTDAPVYSIVVESTNSISDSRSPASHTPNSFLPSDTNVSQNSSPRAHGVGGEGGSNRSLYRANSLETVDDLDTTKGSLEEDDDVDEEDECVIALDGTEVRGYVARAEPVAACNSAELFAFKQQDETEQQANQAPCPSLVATANSDSVMAYTINLDSVDSVEVQPAVATVTSIGGSSNDSVATVAFSEHKDQQDKQDQQQEQEQEPELPMNVDEVEEKAVAPAQSALDVADSIAINLDSDMDSNPSLLVLSDKEEMDVEMKDEGEKNNKPLVETVTVIDTETETKEPDQPLEIQQPIQVDSAEQSIHLDSDKEVDAEEENKSQDISRQVLPRTRGSLRSLSGTPPLQQCRIRLRNENHRRSVSSTRSTPSPSLRSRLRSASSSGTVAEDQLPENDAETSRGTTDSPDPTKYPVTKRRSLRGGSLPPISTVPVSTPKRRRKLLPRPMEVIDETAEAQSSTTPRTRSRRQLGQSTASVPVLVAAEQNVDSKTSHNKLRSNSEPPSPIVVAAPVKGRRRVKPSIEEPLKKDVAPRNLRSRRSTTEADAEQPTTSSSARSTVSDSSVPLKKRGRSKK</sequence>
<comment type="subcellular location">
    <subcellularLocation>
        <location evidence="1">Nucleus</location>
    </subcellularLocation>
</comment>
<feature type="compositionally biased region" description="Polar residues" evidence="3">
    <location>
        <begin position="1247"/>
        <end position="1258"/>
    </location>
</feature>
<feature type="compositionally biased region" description="Basic and acidic residues" evidence="3">
    <location>
        <begin position="1383"/>
        <end position="1401"/>
    </location>
</feature>
<feature type="compositionally biased region" description="Polar residues" evidence="3">
    <location>
        <begin position="1413"/>
        <end position="1423"/>
    </location>
</feature>
<feature type="region of interest" description="Disordered" evidence="3">
    <location>
        <begin position="903"/>
        <end position="1166"/>
    </location>
</feature>
<gene>
    <name evidence="5" type="ORF">AWZ03_013950</name>
</gene>
<feature type="compositionally biased region" description="Acidic residues" evidence="3">
    <location>
        <begin position="978"/>
        <end position="1012"/>
    </location>
</feature>
<dbReference type="PANTHER" id="PTHR21583">
    <property type="entry name" value="ELYS PROTEIN"/>
    <property type="match status" value="1"/>
</dbReference>
<dbReference type="InterPro" id="IPR052620">
    <property type="entry name" value="ELYS/MEL-28_NucAsmblyFactor"/>
</dbReference>
<dbReference type="InterPro" id="IPR025151">
    <property type="entry name" value="ELYS_dom"/>
</dbReference>
<organism evidence="5 6">
    <name type="scientific">Drosophila navojoa</name>
    <name type="common">Fruit fly</name>
    <dbReference type="NCBI Taxonomy" id="7232"/>
    <lineage>
        <taxon>Eukaryota</taxon>
        <taxon>Metazoa</taxon>
        <taxon>Ecdysozoa</taxon>
        <taxon>Arthropoda</taxon>
        <taxon>Hexapoda</taxon>
        <taxon>Insecta</taxon>
        <taxon>Pterygota</taxon>
        <taxon>Neoptera</taxon>
        <taxon>Endopterygota</taxon>
        <taxon>Diptera</taxon>
        <taxon>Brachycera</taxon>
        <taxon>Muscomorpha</taxon>
        <taxon>Ephydroidea</taxon>
        <taxon>Drosophilidae</taxon>
        <taxon>Drosophila</taxon>
    </lineage>
</organism>
<feature type="compositionally biased region" description="Acidic residues" evidence="3">
    <location>
        <begin position="933"/>
        <end position="962"/>
    </location>
</feature>
<feature type="compositionally biased region" description="Basic and acidic residues" evidence="3">
    <location>
        <begin position="1335"/>
        <end position="1345"/>
    </location>
</feature>
<reference evidence="5 6" key="1">
    <citation type="journal article" date="2019" name="J. Hered.">
        <title>An Improved Genome Assembly for Drosophila navojoa, the Basal Species in the mojavensis Cluster.</title>
        <authorList>
            <person name="Vanderlinde T."/>
            <person name="Dupim E.G."/>
            <person name="Nazario-Yepiz N.O."/>
            <person name="Carvalho A.B."/>
        </authorList>
    </citation>
    <scope>NUCLEOTIDE SEQUENCE [LARGE SCALE GENOMIC DNA]</scope>
    <source>
        <strain evidence="5">Navoj_Jal97</strain>
        <tissue evidence="5">Whole organism</tissue>
    </source>
</reference>
<evidence type="ECO:0000313" key="5">
    <source>
        <dbReference type="EMBL" id="TDG39626.1"/>
    </source>
</evidence>
<feature type="compositionally biased region" description="Low complexity" evidence="3">
    <location>
        <begin position="1626"/>
        <end position="1639"/>
    </location>
</feature>
<feature type="compositionally biased region" description="Polar residues" evidence="3">
    <location>
        <begin position="1372"/>
        <end position="1381"/>
    </location>
</feature>
<protein>
    <recommendedName>
        <fullName evidence="4">ELYS-like domain-containing protein</fullName>
    </recommendedName>
</protein>
<keyword evidence="2" id="KW-0539">Nucleus</keyword>
<feature type="compositionally biased region" description="Polar residues" evidence="3">
    <location>
        <begin position="788"/>
        <end position="799"/>
    </location>
</feature>
<dbReference type="STRING" id="7232.A0A484AT65"/>
<feature type="compositionally biased region" description="Basic and acidic residues" evidence="3">
    <location>
        <begin position="1596"/>
        <end position="1607"/>
    </location>
</feature>
<name>A0A484AT65_DRONA</name>
<comment type="caution">
    <text evidence="5">The sequence shown here is derived from an EMBL/GenBank/DDBJ whole genome shotgun (WGS) entry which is preliminary data.</text>
</comment>